<evidence type="ECO:0000259" key="10">
    <source>
        <dbReference type="Pfam" id="PF00081"/>
    </source>
</evidence>
<dbReference type="EC" id="1.15.1.1" evidence="3 7"/>
<evidence type="ECO:0000313" key="13">
    <source>
        <dbReference type="Proteomes" id="UP000235036"/>
    </source>
</evidence>
<proteinExistence type="inferred from homology"/>
<keyword evidence="4 6" id="KW-0479">Metal-binding</keyword>
<feature type="binding site" evidence="6">
    <location>
        <position position="214"/>
    </location>
    <ligand>
        <name>Mn(2+)</name>
        <dbReference type="ChEBI" id="CHEBI:29035"/>
    </ligand>
</feature>
<evidence type="ECO:0000256" key="2">
    <source>
        <dbReference type="ARBA" id="ARBA00011738"/>
    </source>
</evidence>
<dbReference type="PIRSF" id="PIRSF000349">
    <property type="entry name" value="SODismutase"/>
    <property type="match status" value="1"/>
</dbReference>
<feature type="signal peptide" evidence="9">
    <location>
        <begin position="1"/>
        <end position="25"/>
    </location>
</feature>
<keyword evidence="5 7" id="KW-0560">Oxidoreductase</keyword>
<dbReference type="GO" id="GO:0046872">
    <property type="term" value="F:metal ion binding"/>
    <property type="evidence" value="ECO:0007669"/>
    <property type="project" value="UniProtKB-KW"/>
</dbReference>
<evidence type="ECO:0000256" key="6">
    <source>
        <dbReference type="PIRSR" id="PIRSR000349-1"/>
    </source>
</evidence>
<evidence type="ECO:0000256" key="1">
    <source>
        <dbReference type="ARBA" id="ARBA00008714"/>
    </source>
</evidence>
<evidence type="ECO:0000256" key="3">
    <source>
        <dbReference type="ARBA" id="ARBA00012682"/>
    </source>
</evidence>
<evidence type="ECO:0000256" key="7">
    <source>
        <dbReference type="RuleBase" id="RU000414"/>
    </source>
</evidence>
<dbReference type="InterPro" id="IPR019831">
    <property type="entry name" value="Mn/Fe_SOD_N"/>
</dbReference>
<dbReference type="PROSITE" id="PS51318">
    <property type="entry name" value="TAT"/>
    <property type="match status" value="1"/>
</dbReference>
<dbReference type="Pfam" id="PF00081">
    <property type="entry name" value="Sod_Fe_N"/>
    <property type="match status" value="1"/>
</dbReference>
<accession>A0A2N6K0G1</accession>
<sequence>MILQRRHFLVLLGAGVGAFALDACASASTPTPSTSPTSSPTPPTTPSNSGAIQLPPLPYDYNALEPHIDEATMRFHHDKHHATYVKNLNAALDKYPDLKNKNVEDLLRNLDSVPEDIRTTVRNNGGGHINHSMFWLIMKPDGGGEPTGAIADAIQDNFGSFANFKKQFNDAGSKRFGSGWVWLVRNKDGRLEVVSTPNQDTPLSEGKYPIMGNDVWEHAYYLKYQNRRADYLDAWWNVLNWDEINKRFAAAT</sequence>
<comment type="subunit">
    <text evidence="2">Homodimer.</text>
</comment>
<dbReference type="Pfam" id="PF02777">
    <property type="entry name" value="Sod_Fe_C"/>
    <property type="match status" value="1"/>
</dbReference>
<dbReference type="Gene3D" id="3.55.40.20">
    <property type="entry name" value="Iron/manganese superoxide dismutase, C-terminal domain"/>
    <property type="match status" value="1"/>
</dbReference>
<dbReference type="SUPFAM" id="SSF54719">
    <property type="entry name" value="Fe,Mn superoxide dismutase (SOD), C-terminal domain"/>
    <property type="match status" value="1"/>
</dbReference>
<dbReference type="PRINTS" id="PR01703">
    <property type="entry name" value="MNSODISMTASE"/>
</dbReference>
<dbReference type="SUPFAM" id="SSF46609">
    <property type="entry name" value="Fe,Mn superoxide dismutase (SOD), N-terminal domain"/>
    <property type="match status" value="1"/>
</dbReference>
<dbReference type="PANTHER" id="PTHR43595">
    <property type="entry name" value="37S RIBOSOMAL PROTEIN S26, MITOCHONDRIAL"/>
    <property type="match status" value="1"/>
</dbReference>
<dbReference type="PANTHER" id="PTHR43595:SF2">
    <property type="entry name" value="SMALL RIBOSOMAL SUBUNIT PROTEIN MS42"/>
    <property type="match status" value="1"/>
</dbReference>
<dbReference type="GO" id="GO:0004784">
    <property type="term" value="F:superoxide dismutase activity"/>
    <property type="evidence" value="ECO:0007669"/>
    <property type="project" value="UniProtKB-EC"/>
</dbReference>
<dbReference type="PROSITE" id="PS00088">
    <property type="entry name" value="SOD_MN"/>
    <property type="match status" value="1"/>
</dbReference>
<name>A0A2N6K0G1_FISMU</name>
<dbReference type="InterPro" id="IPR006311">
    <property type="entry name" value="TAT_signal"/>
</dbReference>
<evidence type="ECO:0000313" key="12">
    <source>
        <dbReference type="EMBL" id="PLZ87551.1"/>
    </source>
</evidence>
<dbReference type="FunFam" id="3.55.40.20:FF:000001">
    <property type="entry name" value="Superoxide dismutase"/>
    <property type="match status" value="1"/>
</dbReference>
<dbReference type="InterPro" id="IPR036314">
    <property type="entry name" value="SOD_C_sf"/>
</dbReference>
<dbReference type="Proteomes" id="UP000235036">
    <property type="component" value="Unassembled WGS sequence"/>
</dbReference>
<comment type="similarity">
    <text evidence="1 7">Belongs to the iron/manganese superoxide dismutase family.</text>
</comment>
<dbReference type="EMBL" id="NRQW01000397">
    <property type="protein sequence ID" value="PLZ87551.1"/>
    <property type="molecule type" value="Genomic_DNA"/>
</dbReference>
<dbReference type="RefSeq" id="WP_016867644.1">
    <property type="nucleotide sequence ID" value="NZ_CAWNVR010000508.1"/>
</dbReference>
<feature type="region of interest" description="Disordered" evidence="8">
    <location>
        <begin position="26"/>
        <end position="56"/>
    </location>
</feature>
<comment type="function">
    <text evidence="7">Destroys radicals which are normally produced within the cells and which are toxic to biological systems.</text>
</comment>
<evidence type="ECO:0000256" key="8">
    <source>
        <dbReference type="SAM" id="MobiDB-lite"/>
    </source>
</evidence>
<dbReference type="Gene3D" id="1.10.287.990">
    <property type="entry name" value="Fe,Mn superoxide dismutase (SOD) domain"/>
    <property type="match status" value="1"/>
</dbReference>
<dbReference type="InterPro" id="IPR019832">
    <property type="entry name" value="Mn/Fe_SOD_C"/>
</dbReference>
<protein>
    <recommendedName>
        <fullName evidence="3 7">Superoxide dismutase</fullName>
        <ecNumber evidence="3 7">1.15.1.1</ecNumber>
    </recommendedName>
</protein>
<keyword evidence="9" id="KW-0732">Signal</keyword>
<dbReference type="InterPro" id="IPR001189">
    <property type="entry name" value="Mn/Fe_SOD"/>
</dbReference>
<feature type="binding site" evidence="6">
    <location>
        <position position="218"/>
    </location>
    <ligand>
        <name>Mn(2+)</name>
        <dbReference type="ChEBI" id="CHEBI:29035"/>
    </ligand>
</feature>
<comment type="caution">
    <text evidence="12">The sequence shown here is derived from an EMBL/GenBank/DDBJ whole genome shotgun (WGS) entry which is preliminary data.</text>
</comment>
<dbReference type="FunFam" id="1.10.287.990:FF:000001">
    <property type="entry name" value="Superoxide dismutase"/>
    <property type="match status" value="1"/>
</dbReference>
<feature type="chain" id="PRO_5014756546" description="Superoxide dismutase" evidence="9">
    <location>
        <begin position="26"/>
        <end position="252"/>
    </location>
</feature>
<dbReference type="AlphaFoldDB" id="A0A2N6K0G1"/>
<reference evidence="12 13" key="1">
    <citation type="submission" date="2017-08" db="EMBL/GenBank/DDBJ databases">
        <title>Genomes of Fischerella (Mastigocladus) sp. strains.</title>
        <authorList>
            <person name="Miller S.R."/>
        </authorList>
    </citation>
    <scope>NUCLEOTIDE SEQUENCE [LARGE SCALE GENOMIC DNA]</scope>
    <source>
        <strain evidence="12 13">CCMEE 5323</strain>
    </source>
</reference>
<comment type="catalytic activity">
    <reaction evidence="7">
        <text>2 superoxide + 2 H(+) = H2O2 + O2</text>
        <dbReference type="Rhea" id="RHEA:20696"/>
        <dbReference type="ChEBI" id="CHEBI:15378"/>
        <dbReference type="ChEBI" id="CHEBI:15379"/>
        <dbReference type="ChEBI" id="CHEBI:16240"/>
        <dbReference type="ChEBI" id="CHEBI:18421"/>
        <dbReference type="EC" id="1.15.1.1"/>
    </reaction>
</comment>
<feature type="binding site" evidence="6">
    <location>
        <position position="76"/>
    </location>
    <ligand>
        <name>Mn(2+)</name>
        <dbReference type="ChEBI" id="CHEBI:29035"/>
    </ligand>
</feature>
<evidence type="ECO:0000256" key="9">
    <source>
        <dbReference type="SAM" id="SignalP"/>
    </source>
</evidence>
<evidence type="ECO:0000256" key="4">
    <source>
        <dbReference type="ARBA" id="ARBA00022723"/>
    </source>
</evidence>
<feature type="domain" description="Manganese/iron superoxide dismutase N-terminal" evidence="10">
    <location>
        <begin position="53"/>
        <end position="138"/>
    </location>
</feature>
<dbReference type="InterPro" id="IPR036324">
    <property type="entry name" value="Mn/Fe_SOD_N_sf"/>
</dbReference>
<feature type="binding site" evidence="6">
    <location>
        <position position="131"/>
    </location>
    <ligand>
        <name>Mn(2+)</name>
        <dbReference type="ChEBI" id="CHEBI:29035"/>
    </ligand>
</feature>
<dbReference type="GO" id="GO:0005737">
    <property type="term" value="C:cytoplasm"/>
    <property type="evidence" value="ECO:0007669"/>
    <property type="project" value="TreeGrafter"/>
</dbReference>
<dbReference type="InterPro" id="IPR019833">
    <property type="entry name" value="Mn/Fe_SOD_BS"/>
</dbReference>
<feature type="compositionally biased region" description="Low complexity" evidence="8">
    <location>
        <begin position="26"/>
        <end position="38"/>
    </location>
</feature>
<evidence type="ECO:0000259" key="11">
    <source>
        <dbReference type="Pfam" id="PF02777"/>
    </source>
</evidence>
<evidence type="ECO:0000256" key="5">
    <source>
        <dbReference type="ARBA" id="ARBA00023002"/>
    </source>
</evidence>
<feature type="domain" description="Manganese/iron superoxide dismutase C-terminal" evidence="11">
    <location>
        <begin position="146"/>
        <end position="247"/>
    </location>
</feature>
<gene>
    <name evidence="12" type="ORF">CEN44_17255</name>
</gene>
<keyword evidence="13" id="KW-1185">Reference proteome</keyword>
<organism evidence="12 13">
    <name type="scientific">Fischerella muscicola CCMEE 5323</name>
    <dbReference type="NCBI Taxonomy" id="2019572"/>
    <lineage>
        <taxon>Bacteria</taxon>
        <taxon>Bacillati</taxon>
        <taxon>Cyanobacteriota</taxon>
        <taxon>Cyanophyceae</taxon>
        <taxon>Nostocales</taxon>
        <taxon>Hapalosiphonaceae</taxon>
        <taxon>Fischerella</taxon>
    </lineage>
</organism>